<dbReference type="PANTHER" id="PTHR44360">
    <property type="entry name" value="DNAJ HOMOLOG SUBFAMILY B MEMBER 9"/>
    <property type="match status" value="1"/>
</dbReference>
<dbReference type="InterPro" id="IPR036869">
    <property type="entry name" value="J_dom_sf"/>
</dbReference>
<dbReference type="InterPro" id="IPR051948">
    <property type="entry name" value="Hsp70_co-chaperone_J-domain"/>
</dbReference>
<dbReference type="STRING" id="283909.R7TW44"/>
<dbReference type="CDD" id="cd06257">
    <property type="entry name" value="DnaJ"/>
    <property type="match status" value="1"/>
</dbReference>
<dbReference type="Gene3D" id="1.10.287.110">
    <property type="entry name" value="DnaJ domain"/>
    <property type="match status" value="1"/>
</dbReference>
<gene>
    <name evidence="7" type="ORF">CAPTEDRAFT_222675</name>
</gene>
<dbReference type="Pfam" id="PF00226">
    <property type="entry name" value="DnaJ"/>
    <property type="match status" value="1"/>
</dbReference>
<keyword evidence="1" id="KW-0143">Chaperone</keyword>
<evidence type="ECO:0000256" key="2">
    <source>
        <dbReference type="ARBA" id="ARBA00040158"/>
    </source>
</evidence>
<dbReference type="PRINTS" id="PR00625">
    <property type="entry name" value="JDOMAIN"/>
</dbReference>
<evidence type="ECO:0000256" key="1">
    <source>
        <dbReference type="ARBA" id="ARBA00023186"/>
    </source>
</evidence>
<dbReference type="GO" id="GO:0036503">
    <property type="term" value="P:ERAD pathway"/>
    <property type="evidence" value="ECO:0007669"/>
    <property type="project" value="TreeGrafter"/>
</dbReference>
<dbReference type="PANTHER" id="PTHR44360:SF1">
    <property type="entry name" value="DNAJ HOMOLOG SUBFAMILY B MEMBER 9"/>
    <property type="match status" value="1"/>
</dbReference>
<dbReference type="GO" id="GO:0005783">
    <property type="term" value="C:endoplasmic reticulum"/>
    <property type="evidence" value="ECO:0007669"/>
    <property type="project" value="TreeGrafter"/>
</dbReference>
<proteinExistence type="predicted"/>
<dbReference type="PROSITE" id="PS00636">
    <property type="entry name" value="DNAJ_1"/>
    <property type="match status" value="1"/>
</dbReference>
<organism evidence="7">
    <name type="scientific">Capitella teleta</name>
    <name type="common">Polychaete worm</name>
    <dbReference type="NCBI Taxonomy" id="283909"/>
    <lineage>
        <taxon>Eukaryota</taxon>
        <taxon>Metazoa</taxon>
        <taxon>Spiralia</taxon>
        <taxon>Lophotrochozoa</taxon>
        <taxon>Annelida</taxon>
        <taxon>Polychaeta</taxon>
        <taxon>Sedentaria</taxon>
        <taxon>Scolecida</taxon>
        <taxon>Capitellidae</taxon>
        <taxon>Capitella</taxon>
    </lineage>
</organism>
<evidence type="ECO:0000256" key="5">
    <source>
        <dbReference type="ARBA" id="ARBA00046365"/>
    </source>
</evidence>
<sequence length="256" mass="29955">MSLHCSQCSQRVIIHGTNFYSCLKMRSSQLLLPWLLSCTLYYAIVEAEKESADFYKILQVKPTASEAEIKRAFRNLARKYHPDKNRDDPDAEEKFRDIAEAYEVLSDSDKRKKYDLHGASAFSGKKRTGHHFDFDDFFHDFDLHHDLHRRGQGHDDAFQSGRTFTLDDFFDDSMFDFGHESPQQKSRGRMNQHFQRHEEMMNKAKFQSHKIHTENIRSNHNKIHEKIHSSRNSAGQKCQTIVKHVGNMKTSQTICS</sequence>
<reference evidence="9" key="1">
    <citation type="submission" date="2012-12" db="EMBL/GenBank/DDBJ databases">
        <authorList>
            <person name="Hellsten U."/>
            <person name="Grimwood J."/>
            <person name="Chapman J.A."/>
            <person name="Shapiro H."/>
            <person name="Aerts A."/>
            <person name="Otillar R.P."/>
            <person name="Terry A.Y."/>
            <person name="Boore J.L."/>
            <person name="Simakov O."/>
            <person name="Marletaz F."/>
            <person name="Cho S.-J."/>
            <person name="Edsinger-Gonzales E."/>
            <person name="Havlak P."/>
            <person name="Kuo D.-H."/>
            <person name="Larsson T."/>
            <person name="Lv J."/>
            <person name="Arendt D."/>
            <person name="Savage R."/>
            <person name="Osoegawa K."/>
            <person name="de Jong P."/>
            <person name="Lindberg D.R."/>
            <person name="Seaver E.C."/>
            <person name="Weisblat D.A."/>
            <person name="Putnam N.H."/>
            <person name="Grigoriev I.V."/>
            <person name="Rokhsar D.S."/>
        </authorList>
    </citation>
    <scope>NUCLEOTIDE SEQUENCE</scope>
    <source>
        <strain evidence="9">I ESC-2004</strain>
    </source>
</reference>
<reference evidence="7 9" key="2">
    <citation type="journal article" date="2013" name="Nature">
        <title>Insights into bilaterian evolution from three spiralian genomes.</title>
        <authorList>
            <person name="Simakov O."/>
            <person name="Marletaz F."/>
            <person name="Cho S.J."/>
            <person name="Edsinger-Gonzales E."/>
            <person name="Havlak P."/>
            <person name="Hellsten U."/>
            <person name="Kuo D.H."/>
            <person name="Larsson T."/>
            <person name="Lv J."/>
            <person name="Arendt D."/>
            <person name="Savage R."/>
            <person name="Osoegawa K."/>
            <person name="de Jong P."/>
            <person name="Grimwood J."/>
            <person name="Chapman J.A."/>
            <person name="Shapiro H."/>
            <person name="Aerts A."/>
            <person name="Otillar R.P."/>
            <person name="Terry A.Y."/>
            <person name="Boore J.L."/>
            <person name="Grigoriev I.V."/>
            <person name="Lindberg D.R."/>
            <person name="Seaver E.C."/>
            <person name="Weisblat D.A."/>
            <person name="Putnam N.H."/>
            <person name="Rokhsar D.S."/>
        </authorList>
    </citation>
    <scope>NUCLEOTIDE SEQUENCE</scope>
    <source>
        <strain evidence="7 9">I ESC-2004</strain>
    </source>
</reference>
<protein>
    <recommendedName>
        <fullName evidence="2">DnaJ homolog subfamily B member 9</fullName>
    </recommendedName>
    <alternativeName>
        <fullName evidence="3">Endoplasmic reticulum DNA J domain-containing protein 4</fullName>
    </alternativeName>
</protein>
<dbReference type="OrthoDB" id="376357at2759"/>
<dbReference type="InterPro" id="IPR018253">
    <property type="entry name" value="DnaJ_domain_CS"/>
</dbReference>
<evidence type="ECO:0000313" key="9">
    <source>
        <dbReference type="Proteomes" id="UP000014760"/>
    </source>
</evidence>
<keyword evidence="9" id="KW-1185">Reference proteome</keyword>
<dbReference type="InterPro" id="IPR001623">
    <property type="entry name" value="DnaJ_domain"/>
</dbReference>
<evidence type="ECO:0000313" key="7">
    <source>
        <dbReference type="EMBL" id="ELT95676.1"/>
    </source>
</evidence>
<comment type="function">
    <text evidence="4">Co-chaperone for Hsp70 protein HSPA5/BiP that acts as a key repressor of the ERN1/IRE1-mediated unfolded protein response (UPR). J domain-containing co-chaperones stimulate the ATPase activity of Hsp70 proteins and are required for efficient substrate recognition by Hsp70 proteins. In the unstressed endoplasmic reticulum, interacts with the luminal region of ERN1/IRE1 and selectively recruits HSPA5/BiP: HSPA5/BiP disrupts the dimerization of the active ERN1/IRE1 luminal region, thereby inactivating ERN1/IRE1. Also involved in endoplasmic reticulum-associated degradation (ERAD) of misfolded proteins. Required for survival of B-cell progenitors and normal antibody production.</text>
</comment>
<dbReference type="PROSITE" id="PS50076">
    <property type="entry name" value="DNAJ_2"/>
    <property type="match status" value="1"/>
</dbReference>
<evidence type="ECO:0000313" key="8">
    <source>
        <dbReference type="EnsemblMetazoa" id="CapteP222675"/>
    </source>
</evidence>
<comment type="subunit">
    <text evidence="5">Interacts with HSPA5/BiP; interaction is direct. Interacts with ERN1/IRE1 (via the luminal region). Interacts with DERL1.</text>
</comment>
<feature type="domain" description="J" evidence="6">
    <location>
        <begin position="53"/>
        <end position="118"/>
    </location>
</feature>
<reference evidence="8" key="3">
    <citation type="submission" date="2015-06" db="UniProtKB">
        <authorList>
            <consortium name="EnsemblMetazoa"/>
        </authorList>
    </citation>
    <scope>IDENTIFICATION</scope>
</reference>
<dbReference type="OMA" id="YNFRQHY"/>
<accession>R7TW44</accession>
<dbReference type="SUPFAM" id="SSF46565">
    <property type="entry name" value="Chaperone J-domain"/>
    <property type="match status" value="1"/>
</dbReference>
<evidence type="ECO:0000259" key="6">
    <source>
        <dbReference type="PROSITE" id="PS50076"/>
    </source>
</evidence>
<dbReference type="GO" id="GO:0051087">
    <property type="term" value="F:protein-folding chaperone binding"/>
    <property type="evidence" value="ECO:0007669"/>
    <property type="project" value="TreeGrafter"/>
</dbReference>
<dbReference type="HOGENOM" id="CLU_1086818_0_0_1"/>
<dbReference type="SMART" id="SM00271">
    <property type="entry name" value="DnaJ"/>
    <property type="match status" value="1"/>
</dbReference>
<dbReference type="EMBL" id="KB309044">
    <property type="protein sequence ID" value="ELT95676.1"/>
    <property type="molecule type" value="Genomic_DNA"/>
</dbReference>
<dbReference type="EnsemblMetazoa" id="CapteT222675">
    <property type="protein sequence ID" value="CapteP222675"/>
    <property type="gene ID" value="CapteG222675"/>
</dbReference>
<dbReference type="GO" id="GO:0051787">
    <property type="term" value="F:misfolded protein binding"/>
    <property type="evidence" value="ECO:0007669"/>
    <property type="project" value="TreeGrafter"/>
</dbReference>
<dbReference type="AlphaFoldDB" id="R7TW44"/>
<evidence type="ECO:0000256" key="4">
    <source>
        <dbReference type="ARBA" id="ARBA00045428"/>
    </source>
</evidence>
<dbReference type="EMBL" id="AMQN01002386">
    <property type="status" value="NOT_ANNOTATED_CDS"/>
    <property type="molecule type" value="Genomic_DNA"/>
</dbReference>
<dbReference type="Proteomes" id="UP000014760">
    <property type="component" value="Unassembled WGS sequence"/>
</dbReference>
<evidence type="ECO:0000256" key="3">
    <source>
        <dbReference type="ARBA" id="ARBA00041533"/>
    </source>
</evidence>
<name>R7TW44_CAPTE</name>